<keyword evidence="1" id="KW-0472">Membrane</keyword>
<dbReference type="RefSeq" id="WP_220349935.1">
    <property type="nucleotide sequence ID" value="NZ_NFZX01000120.1"/>
</dbReference>
<keyword evidence="1" id="KW-0812">Transmembrane</keyword>
<feature type="non-terminal residue" evidence="2">
    <location>
        <position position="1"/>
    </location>
</feature>
<proteinExistence type="predicted"/>
<organism evidence="2 3">
    <name type="scientific">Virgibacillus dokdonensis</name>
    <dbReference type="NCBI Taxonomy" id="302167"/>
    <lineage>
        <taxon>Bacteria</taxon>
        <taxon>Bacillati</taxon>
        <taxon>Bacillota</taxon>
        <taxon>Bacilli</taxon>
        <taxon>Bacillales</taxon>
        <taxon>Bacillaceae</taxon>
        <taxon>Virgibacillus</taxon>
    </lineage>
</organism>
<dbReference type="Proteomes" id="UP000256488">
    <property type="component" value="Unassembled WGS sequence"/>
</dbReference>
<sequence length="81" mass="9955">KNLDFRLHHRPKLQKMQEIHQKEWSLHFIKPFIPKYICDKENFDQKDGCLNFFSNKKSRSWELTTNISLVVFFVYTVFFDN</sequence>
<gene>
    <name evidence="2" type="ORF">CAI16_20200</name>
</gene>
<protein>
    <submittedName>
        <fullName evidence="2">Uncharacterized protein</fullName>
    </submittedName>
</protein>
<evidence type="ECO:0000313" key="3">
    <source>
        <dbReference type="Proteomes" id="UP000256488"/>
    </source>
</evidence>
<keyword evidence="1" id="KW-1133">Transmembrane helix</keyword>
<reference evidence="2 3" key="1">
    <citation type="submission" date="2017-05" db="EMBL/GenBank/DDBJ databases">
        <title>Virgibacillus sp. AK90 isolated from a saltern of Kakinada, India.</title>
        <authorList>
            <person name="Gupta V."/>
            <person name="Sidhu C."/>
            <person name="Korpole S."/>
            <person name="Pinnaka A.K."/>
        </authorList>
    </citation>
    <scope>NUCLEOTIDE SEQUENCE [LARGE SCALE GENOMIC DNA]</scope>
    <source>
        <strain evidence="2 3">AK90</strain>
    </source>
</reference>
<dbReference type="EMBL" id="NFZX01000120">
    <property type="protein sequence ID" value="RFA31715.1"/>
    <property type="molecule type" value="Genomic_DNA"/>
</dbReference>
<dbReference type="AlphaFoldDB" id="A0A3E0WIM0"/>
<accession>A0A3E0WIM0</accession>
<evidence type="ECO:0000256" key="1">
    <source>
        <dbReference type="SAM" id="Phobius"/>
    </source>
</evidence>
<comment type="caution">
    <text evidence="2">The sequence shown here is derived from an EMBL/GenBank/DDBJ whole genome shotgun (WGS) entry which is preliminary data.</text>
</comment>
<name>A0A3E0WIM0_9BACI</name>
<feature type="transmembrane region" description="Helical" evidence="1">
    <location>
        <begin position="61"/>
        <end position="79"/>
    </location>
</feature>
<evidence type="ECO:0000313" key="2">
    <source>
        <dbReference type="EMBL" id="RFA31715.1"/>
    </source>
</evidence>